<dbReference type="AlphaFoldDB" id="A0A934WP95"/>
<evidence type="ECO:0000313" key="4">
    <source>
        <dbReference type="Proteomes" id="UP000633365"/>
    </source>
</evidence>
<evidence type="ECO:0000313" key="3">
    <source>
        <dbReference type="EMBL" id="MBK6087516.1"/>
    </source>
</evidence>
<accession>A0A934WP95</accession>
<keyword evidence="1" id="KW-1133">Transmembrane helix</keyword>
<keyword evidence="1" id="KW-0472">Membrane</keyword>
<keyword evidence="4" id="KW-1185">Reference proteome</keyword>
<sequence length="218" mass="24887">MKTKTIVKRVIDIALTVTLLLLMAFQVTEQLAHEWLGVSMFALTVVHQILNRRFYTTIFKGKYNALRVFQLIVNTLLLLSFVCTALSGMMMSRFATPFLNGILPSSIVRQGHLAMSHWSFVLMGLHLGLHFGIMVSKLQNKTARIVLGIVMTGISVYGFYLFFKSDILNYMLFKNPFAFLDYEKAWWLVLLENLAMLLAWGFAAYLLSLFLRSVTKKG</sequence>
<dbReference type="Proteomes" id="UP000633365">
    <property type="component" value="Unassembled WGS sequence"/>
</dbReference>
<feature type="transmembrane region" description="Helical" evidence="1">
    <location>
        <begin position="71"/>
        <end position="95"/>
    </location>
</feature>
<feature type="transmembrane region" description="Helical" evidence="1">
    <location>
        <begin position="185"/>
        <end position="211"/>
    </location>
</feature>
<dbReference type="Pfam" id="PF14358">
    <property type="entry name" value="DUF4405"/>
    <property type="match status" value="1"/>
</dbReference>
<reference evidence="3" key="1">
    <citation type="submission" date="2021-01" db="EMBL/GenBank/DDBJ databases">
        <title>Genome public.</title>
        <authorList>
            <person name="Liu C."/>
            <person name="Sun Q."/>
        </authorList>
    </citation>
    <scope>NUCLEOTIDE SEQUENCE</scope>
    <source>
        <strain evidence="3">M6</strain>
    </source>
</reference>
<feature type="domain" description="Flavinylation-associated cytochrome" evidence="2">
    <location>
        <begin position="72"/>
        <end position="131"/>
    </location>
</feature>
<comment type="caution">
    <text evidence="3">The sequence shown here is derived from an EMBL/GenBank/DDBJ whole genome shotgun (WGS) entry which is preliminary data.</text>
</comment>
<keyword evidence="1" id="KW-0812">Transmembrane</keyword>
<dbReference type="InterPro" id="IPR025517">
    <property type="entry name" value="DUF4405"/>
</dbReference>
<feature type="transmembrane region" description="Helical" evidence="1">
    <location>
        <begin position="115"/>
        <end position="133"/>
    </location>
</feature>
<feature type="transmembrane region" description="Helical" evidence="1">
    <location>
        <begin position="31"/>
        <end position="50"/>
    </location>
</feature>
<dbReference type="EMBL" id="JAEQMG010000035">
    <property type="protein sequence ID" value="MBK6087516.1"/>
    <property type="molecule type" value="Genomic_DNA"/>
</dbReference>
<name>A0A934WP95_9FIRM</name>
<proteinExistence type="predicted"/>
<evidence type="ECO:0000259" key="2">
    <source>
        <dbReference type="Pfam" id="PF14358"/>
    </source>
</evidence>
<gene>
    <name evidence="3" type="ORF">JKK62_02425</name>
</gene>
<evidence type="ECO:0000256" key="1">
    <source>
        <dbReference type="SAM" id="Phobius"/>
    </source>
</evidence>
<protein>
    <submittedName>
        <fullName evidence="3">DUF4405 domain-containing protein</fullName>
    </submittedName>
</protein>
<feature type="transmembrane region" description="Helical" evidence="1">
    <location>
        <begin position="7"/>
        <end position="25"/>
    </location>
</feature>
<organism evidence="3 4">
    <name type="scientific">Ruminococcus difficilis</name>
    <dbReference type="NCBI Taxonomy" id="2763069"/>
    <lineage>
        <taxon>Bacteria</taxon>
        <taxon>Bacillati</taxon>
        <taxon>Bacillota</taxon>
        <taxon>Clostridia</taxon>
        <taxon>Eubacteriales</taxon>
        <taxon>Oscillospiraceae</taxon>
        <taxon>Ruminococcus</taxon>
    </lineage>
</organism>
<dbReference type="RefSeq" id="WP_201426814.1">
    <property type="nucleotide sequence ID" value="NZ_JAEQMG010000035.1"/>
</dbReference>
<feature type="transmembrane region" description="Helical" evidence="1">
    <location>
        <begin position="145"/>
        <end position="163"/>
    </location>
</feature>